<sequence>MSNRRKAQAIQALDAMCDQLPIPGGCLDCNAEQTMTRDSNGVYRITIHHEDTCPWLAGIERRKGETTC</sequence>
<dbReference type="RefSeq" id="WP_123574789.1">
    <property type="nucleotide sequence ID" value="NZ_RKHG01000001.1"/>
</dbReference>
<accession>A0A3N1ZSE2</accession>
<dbReference type="EMBL" id="RKHG01000001">
    <property type="protein sequence ID" value="ROR53277.1"/>
    <property type="molecule type" value="Genomic_DNA"/>
</dbReference>
<comment type="caution">
    <text evidence="1">The sequence shown here is derived from an EMBL/GenBank/DDBJ whole genome shotgun (WGS) entry which is preliminary data.</text>
</comment>
<gene>
    <name evidence="1" type="ORF">EDD41_0412</name>
</gene>
<reference evidence="1 2" key="1">
    <citation type="submission" date="2018-11" db="EMBL/GenBank/DDBJ databases">
        <title>Sequencing the genomes of 1000 actinobacteria strains.</title>
        <authorList>
            <person name="Klenk H.-P."/>
        </authorList>
    </citation>
    <scope>NUCLEOTIDE SEQUENCE [LARGE SCALE GENOMIC DNA]</scope>
    <source>
        <strain evidence="1 2">DSM 10546</strain>
    </source>
</reference>
<dbReference type="Proteomes" id="UP000275749">
    <property type="component" value="Unassembled WGS sequence"/>
</dbReference>
<name>A0A3N1ZSE2_9ACTN</name>
<proteinExistence type="predicted"/>
<dbReference type="AlphaFoldDB" id="A0A3N1ZSE2"/>
<evidence type="ECO:0000313" key="2">
    <source>
        <dbReference type="Proteomes" id="UP000275749"/>
    </source>
</evidence>
<protein>
    <submittedName>
        <fullName evidence="1">Uncharacterized protein</fullName>
    </submittedName>
</protein>
<evidence type="ECO:0000313" key="1">
    <source>
        <dbReference type="EMBL" id="ROR53277.1"/>
    </source>
</evidence>
<organism evidence="1 2">
    <name type="scientific">Luteococcus japonicus</name>
    <dbReference type="NCBI Taxonomy" id="33984"/>
    <lineage>
        <taxon>Bacteria</taxon>
        <taxon>Bacillati</taxon>
        <taxon>Actinomycetota</taxon>
        <taxon>Actinomycetes</taxon>
        <taxon>Propionibacteriales</taxon>
        <taxon>Propionibacteriaceae</taxon>
        <taxon>Luteococcus</taxon>
    </lineage>
</organism>